<organism evidence="1">
    <name type="scientific">hydrothermal vent metagenome</name>
    <dbReference type="NCBI Taxonomy" id="652676"/>
    <lineage>
        <taxon>unclassified sequences</taxon>
        <taxon>metagenomes</taxon>
        <taxon>ecological metagenomes</taxon>
    </lineage>
</organism>
<sequence length="83" mass="9561">METIYLDDFLDEGIIREKSFRQKVSEINWDDYNAKRVMIKGCTSVPVPTWAYLILTAQLAQVADDILYGEPCATVKIYNRNKA</sequence>
<dbReference type="Pfam" id="PF10652">
    <property type="entry name" value="DUF2480"/>
    <property type="match status" value="1"/>
</dbReference>
<dbReference type="AlphaFoldDB" id="A0A160VDH2"/>
<accession>A0A160VDH2</accession>
<dbReference type="InterPro" id="IPR018914">
    <property type="entry name" value="DUF2480"/>
</dbReference>
<dbReference type="EMBL" id="FAXC01000082">
    <property type="protein sequence ID" value="CUV08554.1"/>
    <property type="molecule type" value="Genomic_DNA"/>
</dbReference>
<evidence type="ECO:0000313" key="1">
    <source>
        <dbReference type="EMBL" id="CUV08530.1"/>
    </source>
</evidence>
<proteinExistence type="predicted"/>
<dbReference type="EMBL" id="FAXC01000082">
    <property type="protein sequence ID" value="CUV08530.1"/>
    <property type="molecule type" value="Genomic_DNA"/>
</dbReference>
<gene>
    <name evidence="1" type="ORF">MGWOODY_Mmi1629</name>
    <name evidence="2" type="ORF">MGWOODY_Mmi1653</name>
</gene>
<protein>
    <recommendedName>
        <fullName evidence="3">DUF2480 family protein</fullName>
    </recommendedName>
</protein>
<evidence type="ECO:0008006" key="3">
    <source>
        <dbReference type="Google" id="ProtNLM"/>
    </source>
</evidence>
<evidence type="ECO:0000313" key="2">
    <source>
        <dbReference type="EMBL" id="CUV08554.1"/>
    </source>
</evidence>
<name>A0A160VDH2_9ZZZZ</name>
<reference evidence="1" key="1">
    <citation type="submission" date="2015-10" db="EMBL/GenBank/DDBJ databases">
        <authorList>
            <person name="Gilbert D.G."/>
        </authorList>
    </citation>
    <scope>NUCLEOTIDE SEQUENCE</scope>
</reference>